<dbReference type="Gene3D" id="1.20.1250.20">
    <property type="entry name" value="MFS general substrate transporter like domains"/>
    <property type="match status" value="2"/>
</dbReference>
<dbReference type="InterPro" id="IPR020846">
    <property type="entry name" value="MFS_dom"/>
</dbReference>
<keyword evidence="4 7" id="KW-1133">Transmembrane helix</keyword>
<protein>
    <submittedName>
        <fullName evidence="9">MFS transporter</fullName>
    </submittedName>
</protein>
<accession>A0AA38HI48</accession>
<evidence type="ECO:0000256" key="7">
    <source>
        <dbReference type="SAM" id="Phobius"/>
    </source>
</evidence>
<feature type="transmembrane region" description="Helical" evidence="7">
    <location>
        <begin position="457"/>
        <end position="477"/>
    </location>
</feature>
<dbReference type="Pfam" id="PF07690">
    <property type="entry name" value="MFS_1"/>
    <property type="match status" value="1"/>
</dbReference>
<comment type="caution">
    <text evidence="9">The sequence shown here is derived from an EMBL/GenBank/DDBJ whole genome shotgun (WGS) entry which is preliminary data.</text>
</comment>
<dbReference type="SUPFAM" id="SSF103473">
    <property type="entry name" value="MFS general substrate transporter"/>
    <property type="match status" value="1"/>
</dbReference>
<dbReference type="GeneID" id="77730214"/>
<feature type="transmembrane region" description="Helical" evidence="7">
    <location>
        <begin position="170"/>
        <end position="191"/>
    </location>
</feature>
<feature type="transmembrane region" description="Helical" evidence="7">
    <location>
        <begin position="230"/>
        <end position="252"/>
    </location>
</feature>
<keyword evidence="5 7" id="KW-0472">Membrane</keyword>
<feature type="transmembrane region" description="Helical" evidence="7">
    <location>
        <begin position="111"/>
        <end position="133"/>
    </location>
</feature>
<dbReference type="InterPro" id="IPR036259">
    <property type="entry name" value="MFS_trans_sf"/>
</dbReference>
<feature type="region of interest" description="Disordered" evidence="6">
    <location>
        <begin position="1"/>
        <end position="26"/>
    </location>
</feature>
<keyword evidence="10" id="KW-1185">Reference proteome</keyword>
<feature type="domain" description="Major facilitator superfamily (MFS) profile" evidence="8">
    <location>
        <begin position="74"/>
        <end position="481"/>
    </location>
</feature>
<evidence type="ECO:0000313" key="10">
    <source>
        <dbReference type="Proteomes" id="UP001164286"/>
    </source>
</evidence>
<feature type="transmembrane region" description="Helical" evidence="7">
    <location>
        <begin position="198"/>
        <end position="218"/>
    </location>
</feature>
<keyword evidence="3 7" id="KW-0812">Transmembrane</keyword>
<gene>
    <name evidence="9" type="ORF">MKK02DRAFT_40208</name>
</gene>
<dbReference type="AlphaFoldDB" id="A0AA38HI48"/>
<dbReference type="InterPro" id="IPR011701">
    <property type="entry name" value="MFS"/>
</dbReference>
<feature type="compositionally biased region" description="Basic and acidic residues" evidence="6">
    <location>
        <begin position="1"/>
        <end position="17"/>
    </location>
</feature>
<evidence type="ECO:0000256" key="4">
    <source>
        <dbReference type="ARBA" id="ARBA00022989"/>
    </source>
</evidence>
<evidence type="ECO:0000313" key="9">
    <source>
        <dbReference type="EMBL" id="KAI9639879.1"/>
    </source>
</evidence>
<feature type="transmembrane region" description="Helical" evidence="7">
    <location>
        <begin position="338"/>
        <end position="358"/>
    </location>
</feature>
<dbReference type="PROSITE" id="PS50850">
    <property type="entry name" value="MFS"/>
    <property type="match status" value="1"/>
</dbReference>
<name>A0AA38HI48_9TREE</name>
<reference evidence="9" key="1">
    <citation type="journal article" date="2022" name="G3 (Bethesda)">
        <title>High quality genome of the basidiomycete yeast Dioszegia hungarica PDD-24b-2 isolated from cloud water.</title>
        <authorList>
            <person name="Jarrige D."/>
            <person name="Haridas S."/>
            <person name="Bleykasten-Grosshans C."/>
            <person name="Joly M."/>
            <person name="Nadalig T."/>
            <person name="Sancelme M."/>
            <person name="Vuilleumier S."/>
            <person name="Grigoriev I.V."/>
            <person name="Amato P."/>
            <person name="Bringel F."/>
        </authorList>
    </citation>
    <scope>NUCLEOTIDE SEQUENCE</scope>
    <source>
        <strain evidence="9">PDD-24b-2</strain>
    </source>
</reference>
<dbReference type="GO" id="GO:0022857">
    <property type="term" value="F:transmembrane transporter activity"/>
    <property type="evidence" value="ECO:0007669"/>
    <property type="project" value="InterPro"/>
</dbReference>
<feature type="transmembrane region" description="Helical" evidence="7">
    <location>
        <begin position="140"/>
        <end position="158"/>
    </location>
</feature>
<keyword evidence="2" id="KW-0813">Transport</keyword>
<dbReference type="Proteomes" id="UP001164286">
    <property type="component" value="Unassembled WGS sequence"/>
</dbReference>
<feature type="transmembrane region" description="Helical" evidence="7">
    <location>
        <begin position="424"/>
        <end position="445"/>
    </location>
</feature>
<feature type="transmembrane region" description="Helical" evidence="7">
    <location>
        <begin position="301"/>
        <end position="332"/>
    </location>
</feature>
<comment type="subcellular location">
    <subcellularLocation>
        <location evidence="1">Membrane</location>
        <topology evidence="1">Multi-pass membrane protein</topology>
    </subcellularLocation>
</comment>
<dbReference type="PANTHER" id="PTHR43791:SF41">
    <property type="entry name" value="MAJOR FACILITATOR SUPERFAMILY (MFS) PROFILE DOMAIN-CONTAINING PROTEIN"/>
    <property type="match status" value="1"/>
</dbReference>
<evidence type="ECO:0000256" key="6">
    <source>
        <dbReference type="SAM" id="MobiDB-lite"/>
    </source>
</evidence>
<dbReference type="GO" id="GO:0016020">
    <property type="term" value="C:membrane"/>
    <property type="evidence" value="ECO:0007669"/>
    <property type="project" value="UniProtKB-SubCell"/>
</dbReference>
<evidence type="ECO:0000256" key="5">
    <source>
        <dbReference type="ARBA" id="ARBA00023136"/>
    </source>
</evidence>
<dbReference type="RefSeq" id="XP_052949656.1">
    <property type="nucleotide sequence ID" value="XM_053091009.1"/>
</dbReference>
<feature type="transmembrane region" description="Helical" evidence="7">
    <location>
        <begin position="396"/>
        <end position="417"/>
    </location>
</feature>
<evidence type="ECO:0000256" key="1">
    <source>
        <dbReference type="ARBA" id="ARBA00004141"/>
    </source>
</evidence>
<dbReference type="PANTHER" id="PTHR43791">
    <property type="entry name" value="PERMEASE-RELATED"/>
    <property type="match status" value="1"/>
</dbReference>
<evidence type="ECO:0000256" key="2">
    <source>
        <dbReference type="ARBA" id="ARBA00022448"/>
    </source>
</evidence>
<dbReference type="EMBL" id="JAKWFO010000001">
    <property type="protein sequence ID" value="KAI9639879.1"/>
    <property type="molecule type" value="Genomic_DNA"/>
</dbReference>
<feature type="transmembrane region" description="Helical" evidence="7">
    <location>
        <begin position="77"/>
        <end position="99"/>
    </location>
</feature>
<evidence type="ECO:0000256" key="3">
    <source>
        <dbReference type="ARBA" id="ARBA00022692"/>
    </source>
</evidence>
<proteinExistence type="predicted"/>
<evidence type="ECO:0000259" key="8">
    <source>
        <dbReference type="PROSITE" id="PS50850"/>
    </source>
</evidence>
<sequence>MSAQEKAESLHKADGGLDGHPVAVPPTEYEIDETSDVAGKFLARIAQREDAAELLAPHSEREEKVLLRKVDWIMMTLLQFALMMGSVDKVSIGSAAVLGLRTDLNLQGQEYSLTSAAIYFGAICSIIPSLALMQRVPANLYISTMVMCWGIITCMMPLCTNYSTFFGVRFLLGIFESVIFAGFGLIVSMWWTRKEQPFRTAIIFSTLSSVMNGLLATAAQSYKGTALKQWQLLFMIVGLITFVWSIMLFCFLPASPTSAWWLTLRQRVIATRRQAGNHTGMESKQWKWAQFFEALYDPKTWLIFCINLVLNIPNGGLVTFNSIIVASLGFTIQQTTLLGIPTGVISWISSLFFGWLAVKTGQRCYAAMAACVIPLVGTILLYTVPRSNIGGSLVSLYLVYFYWGPYIVMMGSVYANTGGYTKKMIVYALSYIGYSVGNIVGPLTFTTDQAPKYTGGVIAMLVCYCAAIFLILAYRFLIQYSNRQRERTRQGLGDLDSNDLLAEWQDQTDFKNPRFVYEL</sequence>
<organism evidence="9 10">
    <name type="scientific">Dioszegia hungarica</name>
    <dbReference type="NCBI Taxonomy" id="4972"/>
    <lineage>
        <taxon>Eukaryota</taxon>
        <taxon>Fungi</taxon>
        <taxon>Dikarya</taxon>
        <taxon>Basidiomycota</taxon>
        <taxon>Agaricomycotina</taxon>
        <taxon>Tremellomycetes</taxon>
        <taxon>Tremellales</taxon>
        <taxon>Bulleribasidiaceae</taxon>
        <taxon>Dioszegia</taxon>
    </lineage>
</organism>
<feature type="transmembrane region" description="Helical" evidence="7">
    <location>
        <begin position="365"/>
        <end position="384"/>
    </location>
</feature>